<feature type="domain" description="Alcohol dehydrogenase-like C-terminal" evidence="1">
    <location>
        <begin position="48"/>
        <end position="163"/>
    </location>
</feature>
<dbReference type="Gene3D" id="3.90.180.10">
    <property type="entry name" value="Medium-chain alcohol dehydrogenases, catalytic domain"/>
    <property type="match status" value="1"/>
</dbReference>
<proteinExistence type="predicted"/>
<evidence type="ECO:0000313" key="2">
    <source>
        <dbReference type="EMBL" id="TDD13727.1"/>
    </source>
</evidence>
<dbReference type="Gene3D" id="3.40.50.720">
    <property type="entry name" value="NAD(P)-binding Rossmann-like Domain"/>
    <property type="match status" value="1"/>
</dbReference>
<organism evidence="2 3">
    <name type="scientific">Nonomuraea diastatica</name>
    <dbReference type="NCBI Taxonomy" id="1848329"/>
    <lineage>
        <taxon>Bacteria</taxon>
        <taxon>Bacillati</taxon>
        <taxon>Actinomycetota</taxon>
        <taxon>Actinomycetes</taxon>
        <taxon>Streptosporangiales</taxon>
        <taxon>Streptosporangiaceae</taxon>
        <taxon>Nonomuraea</taxon>
    </lineage>
</organism>
<dbReference type="SUPFAM" id="SSF51735">
    <property type="entry name" value="NAD(P)-binding Rossmann-fold domains"/>
    <property type="match status" value="1"/>
</dbReference>
<dbReference type="GO" id="GO:0016491">
    <property type="term" value="F:oxidoreductase activity"/>
    <property type="evidence" value="ECO:0007669"/>
    <property type="project" value="TreeGrafter"/>
</dbReference>
<protein>
    <submittedName>
        <fullName evidence="2">NADPH:quinone oxidoreductase family protein</fullName>
    </submittedName>
</protein>
<accession>A0A4R4W9I6</accession>
<dbReference type="InterPro" id="IPR051397">
    <property type="entry name" value="Zn-ADH-like_protein"/>
</dbReference>
<dbReference type="InterPro" id="IPR013149">
    <property type="entry name" value="ADH-like_C"/>
</dbReference>
<keyword evidence="3" id="KW-1185">Reference proteome</keyword>
<dbReference type="PANTHER" id="PTHR43677:SF4">
    <property type="entry name" value="QUINONE OXIDOREDUCTASE-LIKE PROTEIN 2"/>
    <property type="match status" value="1"/>
</dbReference>
<dbReference type="Pfam" id="PF00107">
    <property type="entry name" value="ADH_zinc_N"/>
    <property type="match status" value="1"/>
</dbReference>
<sequence length="220" mass="22374">MAAPIPEGADLARIAAALVNGVTAWLALHDLARLSAHDDVVVLGSSGGLGGAVCRLAAVHPARRVIGVVGSAAKRPSAPAECTAVVLAEDFESSIDRLTGGRGADIVIDPVGGRLRRQAFDRLAPFGRLLVLGNASGEDTPLSGDSIWLGSSSVIGLSVGGVAHLVPGKVSEATAAIVDLVHSGVLNEPAPAVLPLERAARAHTELENRTAPPKTVLKVR</sequence>
<evidence type="ECO:0000259" key="1">
    <source>
        <dbReference type="Pfam" id="PF00107"/>
    </source>
</evidence>
<dbReference type="InterPro" id="IPR036291">
    <property type="entry name" value="NAD(P)-bd_dom_sf"/>
</dbReference>
<dbReference type="Proteomes" id="UP000294543">
    <property type="component" value="Unassembled WGS sequence"/>
</dbReference>
<comment type="caution">
    <text evidence="2">The sequence shown here is derived from an EMBL/GenBank/DDBJ whole genome shotgun (WGS) entry which is preliminary data.</text>
</comment>
<reference evidence="2 3" key="1">
    <citation type="submission" date="2019-03" db="EMBL/GenBank/DDBJ databases">
        <title>Draft genome sequences of novel Actinobacteria.</title>
        <authorList>
            <person name="Sahin N."/>
            <person name="Ay H."/>
            <person name="Saygin H."/>
        </authorList>
    </citation>
    <scope>NUCLEOTIDE SEQUENCE [LARGE SCALE GENOMIC DNA]</scope>
    <source>
        <strain evidence="2 3">KC712</strain>
    </source>
</reference>
<gene>
    <name evidence="2" type="ORF">E1294_39895</name>
</gene>
<dbReference type="RefSeq" id="WP_132516155.1">
    <property type="nucleotide sequence ID" value="NZ_SMKP01000166.1"/>
</dbReference>
<name>A0A4R4W9I6_9ACTN</name>
<dbReference type="PANTHER" id="PTHR43677">
    <property type="entry name" value="SHORT-CHAIN DEHYDROGENASE/REDUCTASE"/>
    <property type="match status" value="1"/>
</dbReference>
<dbReference type="AlphaFoldDB" id="A0A4R4W9I6"/>
<dbReference type="EMBL" id="SMKP01000166">
    <property type="protein sequence ID" value="TDD13727.1"/>
    <property type="molecule type" value="Genomic_DNA"/>
</dbReference>
<dbReference type="OrthoDB" id="4190732at2"/>
<evidence type="ECO:0000313" key="3">
    <source>
        <dbReference type="Proteomes" id="UP000294543"/>
    </source>
</evidence>